<comment type="caution">
    <text evidence="2">The sequence shown here is derived from an EMBL/GenBank/DDBJ whole genome shotgun (WGS) entry which is preliminary data.</text>
</comment>
<name>A0A0J6CTX1_9BACL</name>
<dbReference type="AlphaFoldDB" id="A0A0J6CTX1"/>
<protein>
    <submittedName>
        <fullName evidence="2">General stress protein</fullName>
    </submittedName>
</protein>
<dbReference type="RefSeq" id="WP_048311252.1">
    <property type="nucleotide sequence ID" value="NZ_CP119526.1"/>
</dbReference>
<feature type="domain" description="General stress protein 17M-like" evidence="1">
    <location>
        <begin position="4"/>
        <end position="99"/>
    </location>
</feature>
<sequence length="115" mass="13286">MSRPVVREYQNDEKLKSDIEELSNIGVSKDDIYVLSHDDDRTERVADGVDANTIGKKEMGLSSLKNVFSKKGDELREKMQEIGFSEDESERYEEEMDQGKIFLFVTDTDKVAEWK</sequence>
<dbReference type="PATRIC" id="fig|157733.3.peg.264"/>
<gene>
    <name evidence="2" type="ORF">AB986_11250</name>
</gene>
<evidence type="ECO:0000313" key="3">
    <source>
        <dbReference type="Proteomes" id="UP000035996"/>
    </source>
</evidence>
<organism evidence="2 3">
    <name type="scientific">Guptibacillus hwajinpoensis</name>
    <dbReference type="NCBI Taxonomy" id="208199"/>
    <lineage>
        <taxon>Bacteria</taxon>
        <taxon>Bacillati</taxon>
        <taxon>Bacillota</taxon>
        <taxon>Bacilli</taxon>
        <taxon>Bacillales</taxon>
        <taxon>Guptibacillaceae</taxon>
        <taxon>Guptibacillus</taxon>
    </lineage>
</organism>
<accession>A0A0J6CTX1</accession>
<evidence type="ECO:0000259" key="1">
    <source>
        <dbReference type="Pfam" id="PF11181"/>
    </source>
</evidence>
<dbReference type="OrthoDB" id="2353304at2"/>
<reference evidence="2" key="1">
    <citation type="submission" date="2015-06" db="EMBL/GenBank/DDBJ databases">
        <authorList>
            <person name="Liu B."/>
            <person name="Wang J."/>
            <person name="Zhu Y."/>
            <person name="Liu G."/>
            <person name="Chen Q."/>
            <person name="Zheng C."/>
            <person name="Che J."/>
            <person name="Ge C."/>
            <person name="Shi H."/>
            <person name="Pan Z."/>
            <person name="Liu X."/>
        </authorList>
    </citation>
    <scope>NUCLEOTIDE SEQUENCE [LARGE SCALE GENOMIC DNA]</scope>
    <source>
        <strain evidence="2">DSM 16346</strain>
    </source>
</reference>
<dbReference type="Proteomes" id="UP000035996">
    <property type="component" value="Unassembled WGS sequence"/>
</dbReference>
<dbReference type="InterPro" id="IPR025889">
    <property type="entry name" value="GSP17M-like_dom"/>
</dbReference>
<keyword evidence="3" id="KW-1185">Reference proteome</keyword>
<proteinExistence type="predicted"/>
<dbReference type="STRING" id="157733.AB986_11250"/>
<evidence type="ECO:0000313" key="2">
    <source>
        <dbReference type="EMBL" id="KMM36540.1"/>
    </source>
</evidence>
<dbReference type="EMBL" id="LELK01000004">
    <property type="protein sequence ID" value="KMM36540.1"/>
    <property type="molecule type" value="Genomic_DNA"/>
</dbReference>
<dbReference type="Pfam" id="PF11181">
    <property type="entry name" value="YflT"/>
    <property type="match status" value="1"/>
</dbReference>